<protein>
    <recommendedName>
        <fullName evidence="3">Transposase</fullName>
    </recommendedName>
</protein>
<keyword evidence="1" id="KW-0614">Plasmid</keyword>
<evidence type="ECO:0000313" key="2">
    <source>
        <dbReference type="Proteomes" id="UP000006919"/>
    </source>
</evidence>
<dbReference type="KEGG" id="ral:Rumal_3799"/>
<proteinExistence type="predicted"/>
<organism evidence="1 2">
    <name type="scientific">Ruminococcus albus (strain ATCC 27210 / DSM 20455 / JCM 14654 / NCDO 2250 / 7)</name>
    <dbReference type="NCBI Taxonomy" id="697329"/>
    <lineage>
        <taxon>Bacteria</taxon>
        <taxon>Bacillati</taxon>
        <taxon>Bacillota</taxon>
        <taxon>Clostridia</taxon>
        <taxon>Eubacteriales</taxon>
        <taxon>Oscillospiraceae</taxon>
        <taxon>Ruminococcus</taxon>
    </lineage>
</organism>
<dbReference type="RefSeq" id="WP_013483773.1">
    <property type="nucleotide sequence ID" value="NC_014825.1"/>
</dbReference>
<evidence type="ECO:0008006" key="3">
    <source>
        <dbReference type="Google" id="ProtNLM"/>
    </source>
</evidence>
<evidence type="ECO:0000313" key="1">
    <source>
        <dbReference type="EMBL" id="ADU24230.1"/>
    </source>
</evidence>
<dbReference type="NCBIfam" id="NF047593">
    <property type="entry name" value="IS66_ISAeme5_TnpA"/>
    <property type="match status" value="1"/>
</dbReference>
<dbReference type="HOGENOM" id="CLU_151804_1_0_9"/>
<name>E6UKN4_RUMA7</name>
<accession>E6UKN4</accession>
<reference evidence="2" key="1">
    <citation type="journal article" date="2011" name="J. Bacteriol.">
        <title>Complete genome of the cellulolytic ruminal bacterium Ruminococcus albus 7.</title>
        <authorList>
            <person name="Suen G."/>
            <person name="Stevenson D.M."/>
            <person name="Bruce D.C."/>
            <person name="Chertkov O."/>
            <person name="Copeland A."/>
            <person name="Cheng J.F."/>
            <person name="Detter C."/>
            <person name="Detter J.C."/>
            <person name="Goodwin L.A."/>
            <person name="Han C.S."/>
            <person name="Hauser L.J."/>
            <person name="Ivanova N.N."/>
            <person name="Kyrpides N.C."/>
            <person name="Land M.L."/>
            <person name="Lapidus A."/>
            <person name="Lucas S."/>
            <person name="Ovchinnikova G."/>
            <person name="Pitluck S."/>
            <person name="Tapia R."/>
            <person name="Woyke T."/>
            <person name="Boyum J."/>
            <person name="Mead D."/>
            <person name="Weimer P.J."/>
        </authorList>
    </citation>
    <scope>NUCLEOTIDE SEQUENCE [LARGE SCALE GENOMIC DNA]</scope>
    <source>
        <strain evidence="2">ATCC 27210 / DSM 20455 / JCM 14654 / NCDO 2250 / 7</strain>
        <plasmid evidence="2">pRUMAL02</plasmid>
    </source>
</reference>
<dbReference type="EMBL" id="CP002405">
    <property type="protein sequence ID" value="ADU24230.1"/>
    <property type="molecule type" value="Genomic_DNA"/>
</dbReference>
<geneLocation type="plasmid" evidence="1 2">
    <name>pRUMAL02</name>
</geneLocation>
<dbReference type="Proteomes" id="UP000006919">
    <property type="component" value="Plasmid pRUMAL02"/>
</dbReference>
<dbReference type="AlphaFoldDB" id="E6UKN4"/>
<gene>
    <name evidence="1" type="ordered locus">Rumal_3799</name>
</gene>
<sequence>MNEIAKVKKEVKLSKWAEMVRQRNESGLTVTDWCRENGINLKTYYYRLKRVRLAVCNEIEQHDIVPVEPIAGTEITAEKIEISVGDVKIFLPDDFNESTLRRLLGVLR</sequence>